<dbReference type="SUPFAM" id="SSF49785">
    <property type="entry name" value="Galactose-binding domain-like"/>
    <property type="match status" value="1"/>
</dbReference>
<dbReference type="EMBL" id="ML181794">
    <property type="protein sequence ID" value="THU75612.1"/>
    <property type="molecule type" value="Genomic_DNA"/>
</dbReference>
<organism evidence="4 5">
    <name type="scientific">Dendrothele bispora (strain CBS 962.96)</name>
    <dbReference type="NCBI Taxonomy" id="1314807"/>
    <lineage>
        <taxon>Eukaryota</taxon>
        <taxon>Fungi</taxon>
        <taxon>Dikarya</taxon>
        <taxon>Basidiomycota</taxon>
        <taxon>Agaricomycotina</taxon>
        <taxon>Agaricomycetes</taxon>
        <taxon>Agaricomycetidae</taxon>
        <taxon>Agaricales</taxon>
        <taxon>Agaricales incertae sedis</taxon>
        <taxon>Dendrothele</taxon>
    </lineage>
</organism>
<evidence type="ECO:0000256" key="2">
    <source>
        <dbReference type="ARBA" id="ARBA00023295"/>
    </source>
</evidence>
<gene>
    <name evidence="4" type="ORF">K435DRAFT_974749</name>
</gene>
<dbReference type="GO" id="GO:0004565">
    <property type="term" value="F:beta-galactosidase activity"/>
    <property type="evidence" value="ECO:0007669"/>
    <property type="project" value="UniProtKB-ARBA"/>
</dbReference>
<dbReference type="AlphaFoldDB" id="A0A4S8KJD6"/>
<dbReference type="InterPro" id="IPR008979">
    <property type="entry name" value="Galactose-bd-like_sf"/>
</dbReference>
<dbReference type="Proteomes" id="UP000297245">
    <property type="component" value="Unassembled WGS sequence"/>
</dbReference>
<keyword evidence="1" id="KW-0378">Hydrolase</keyword>
<proteinExistence type="predicted"/>
<evidence type="ECO:0000259" key="3">
    <source>
        <dbReference type="Pfam" id="PF13364"/>
    </source>
</evidence>
<protein>
    <recommendedName>
        <fullName evidence="3">Beta-galactosidase jelly roll domain-containing protein</fullName>
    </recommendedName>
</protein>
<dbReference type="OrthoDB" id="1657402at2759"/>
<dbReference type="Gene3D" id="2.60.120.260">
    <property type="entry name" value="Galactose-binding domain-like"/>
    <property type="match status" value="1"/>
</dbReference>
<keyword evidence="2" id="KW-0326">Glycosidase</keyword>
<dbReference type="InterPro" id="IPR025300">
    <property type="entry name" value="BetaGal_jelly_roll_dom"/>
</dbReference>
<evidence type="ECO:0000313" key="5">
    <source>
        <dbReference type="Proteomes" id="UP000297245"/>
    </source>
</evidence>
<evidence type="ECO:0000313" key="4">
    <source>
        <dbReference type="EMBL" id="THU75612.1"/>
    </source>
</evidence>
<evidence type="ECO:0000256" key="1">
    <source>
        <dbReference type="ARBA" id="ARBA00022801"/>
    </source>
</evidence>
<reference evidence="4 5" key="1">
    <citation type="journal article" date="2019" name="Nat. Ecol. Evol.">
        <title>Megaphylogeny resolves global patterns of mushroom evolution.</title>
        <authorList>
            <person name="Varga T."/>
            <person name="Krizsan K."/>
            <person name="Foldi C."/>
            <person name="Dima B."/>
            <person name="Sanchez-Garcia M."/>
            <person name="Sanchez-Ramirez S."/>
            <person name="Szollosi G.J."/>
            <person name="Szarkandi J.G."/>
            <person name="Papp V."/>
            <person name="Albert L."/>
            <person name="Andreopoulos W."/>
            <person name="Angelini C."/>
            <person name="Antonin V."/>
            <person name="Barry K.W."/>
            <person name="Bougher N.L."/>
            <person name="Buchanan P."/>
            <person name="Buyck B."/>
            <person name="Bense V."/>
            <person name="Catcheside P."/>
            <person name="Chovatia M."/>
            <person name="Cooper J."/>
            <person name="Damon W."/>
            <person name="Desjardin D."/>
            <person name="Finy P."/>
            <person name="Geml J."/>
            <person name="Haridas S."/>
            <person name="Hughes K."/>
            <person name="Justo A."/>
            <person name="Karasinski D."/>
            <person name="Kautmanova I."/>
            <person name="Kiss B."/>
            <person name="Kocsube S."/>
            <person name="Kotiranta H."/>
            <person name="LaButti K.M."/>
            <person name="Lechner B.E."/>
            <person name="Liimatainen K."/>
            <person name="Lipzen A."/>
            <person name="Lukacs Z."/>
            <person name="Mihaltcheva S."/>
            <person name="Morgado L.N."/>
            <person name="Niskanen T."/>
            <person name="Noordeloos M.E."/>
            <person name="Ohm R.A."/>
            <person name="Ortiz-Santana B."/>
            <person name="Ovrebo C."/>
            <person name="Racz N."/>
            <person name="Riley R."/>
            <person name="Savchenko A."/>
            <person name="Shiryaev A."/>
            <person name="Soop K."/>
            <person name="Spirin V."/>
            <person name="Szebenyi C."/>
            <person name="Tomsovsky M."/>
            <person name="Tulloss R.E."/>
            <person name="Uehling J."/>
            <person name="Grigoriev I.V."/>
            <person name="Vagvolgyi C."/>
            <person name="Papp T."/>
            <person name="Martin F.M."/>
            <person name="Miettinen O."/>
            <person name="Hibbett D.S."/>
            <person name="Nagy L.G."/>
        </authorList>
    </citation>
    <scope>NUCLEOTIDE SEQUENCE [LARGE SCALE GENOMIC DNA]</scope>
    <source>
        <strain evidence="4 5">CBS 962.96</strain>
    </source>
</reference>
<feature type="domain" description="Beta-galactosidase jelly roll" evidence="3">
    <location>
        <begin position="61"/>
        <end position="170"/>
    </location>
</feature>
<name>A0A4S8KJD6_DENBC</name>
<keyword evidence="5" id="KW-1185">Reference proteome</keyword>
<sequence>MGLEENWASAGEQFKTPRGIVNFEFLGSNTTKVDVWKVTGNLGGEDYIDKTRGALNEGGLFAERQGWHLPGFDDSHWDTGSPTVGISQAGVQFYRTDFNLNVPSGVDYPIAIAVSNTTTGVPFRSQFYVNGYQFGKYVNHIGPQTIFPVPQGILNYQGSNTLAVSLWAADPTGAKLESLNLQFTAKVDSVMPPVVNVPMPNWTPRVGAY</sequence>
<accession>A0A4S8KJD6</accession>
<dbReference type="Pfam" id="PF13364">
    <property type="entry name" value="BetaGal_ABD2"/>
    <property type="match status" value="1"/>
</dbReference>